<feature type="chain" id="PRO_5032586239" evidence="1">
    <location>
        <begin position="29"/>
        <end position="309"/>
    </location>
</feature>
<dbReference type="NCBIfam" id="NF041770">
    <property type="entry name" value="CFI_box_CTERM"/>
    <property type="match status" value="1"/>
</dbReference>
<gene>
    <name evidence="2" type="ORF">HUO12_07825</name>
</gene>
<evidence type="ECO:0000313" key="2">
    <source>
        <dbReference type="EMBL" id="NVE94806.1"/>
    </source>
</evidence>
<dbReference type="RefSeq" id="WP_176273042.1">
    <property type="nucleotide sequence ID" value="NZ_JABWTA010000001.1"/>
</dbReference>
<dbReference type="EMBL" id="JABWTA010000001">
    <property type="protein sequence ID" value="NVE94806.1"/>
    <property type="molecule type" value="Genomic_DNA"/>
</dbReference>
<dbReference type="Proteomes" id="UP000546031">
    <property type="component" value="Unassembled WGS sequence"/>
</dbReference>
<evidence type="ECO:0000313" key="3">
    <source>
        <dbReference type="Proteomes" id="UP000546031"/>
    </source>
</evidence>
<comment type="caution">
    <text evidence="2">The sequence shown here is derived from an EMBL/GenBank/DDBJ whole genome shotgun (WGS) entry which is preliminary data.</text>
</comment>
<keyword evidence="3" id="KW-1185">Reference proteome</keyword>
<name>A0A850HCW7_9SPHN</name>
<feature type="signal peptide" evidence="1">
    <location>
        <begin position="1"/>
        <end position="28"/>
    </location>
</feature>
<dbReference type="AlphaFoldDB" id="A0A850HCW7"/>
<reference evidence="2 3" key="1">
    <citation type="submission" date="2020-06" db="EMBL/GenBank/DDBJ databases">
        <title>Altererythrobacter lutimaris sp. nov., a marine bacterium isolated from a tidal flat.</title>
        <authorList>
            <person name="Kim D."/>
            <person name="Yoo Y."/>
            <person name="Kim J.-J."/>
        </authorList>
    </citation>
    <scope>NUCLEOTIDE SEQUENCE [LARGE SCALE GENOMIC DNA]</scope>
    <source>
        <strain evidence="2 3">JGD-16</strain>
    </source>
</reference>
<protein>
    <submittedName>
        <fullName evidence="2">Uncharacterized protein</fullName>
    </submittedName>
</protein>
<proteinExistence type="predicted"/>
<sequence>MARAFSNTRRRLLAGLLVTGFAGPSALAQSGGQAAGCNFSVEVSAKVPELTGSISPAGESMTAILLPDRAEGTKGASTYVALEFQGFNRDAPRMWLHHSDRTAGSPLLGGKMRWTSGGRTHSPLRSITLSPMSPPSFLILKPNDYLVNAISVEIWYKGSDPEGPWDERYHFRAASFLQIRSVGEAQMVALRRKRDQAQCDATLAPPPTGCFLTTAAVEMLGLPDDCWELEQLRNFRDGWLLKQPGGSEQVSEYYSRAPNIANKLRSDPQRLAKLYLSHILPAAIAVRFGLNTCARALYTRMMLQVSDLG</sequence>
<organism evidence="2 3">
    <name type="scientific">Altererythrobacter lutimaris</name>
    <dbReference type="NCBI Taxonomy" id="2743979"/>
    <lineage>
        <taxon>Bacteria</taxon>
        <taxon>Pseudomonadati</taxon>
        <taxon>Pseudomonadota</taxon>
        <taxon>Alphaproteobacteria</taxon>
        <taxon>Sphingomonadales</taxon>
        <taxon>Erythrobacteraceae</taxon>
        <taxon>Altererythrobacter</taxon>
    </lineage>
</organism>
<evidence type="ECO:0000256" key="1">
    <source>
        <dbReference type="SAM" id="SignalP"/>
    </source>
</evidence>
<dbReference type="InterPro" id="IPR049886">
    <property type="entry name" value="CFI_box_CTERM_dom"/>
</dbReference>
<keyword evidence="1" id="KW-0732">Signal</keyword>
<accession>A0A850HCW7</accession>